<evidence type="ECO:0000256" key="2">
    <source>
        <dbReference type="ARBA" id="ARBA00022448"/>
    </source>
</evidence>
<sequence>MISITNASCVFRHASGREVRALDRVSTTIGAGEFVCLLGRSGHGKSTLLRSLAGLNALTAGEIAVDGRPVKGPGVDRGMVFQEDTVFPWMTVQANVEFGLLAQGIPAAERQGVAREWLDKVGLGRFGDSWPKELSGGMRKRVAIATAFAGGAPILLMDEPFGPLDYVTRRDLQNLLIDLWRGTGRTIVFVTHDIEEALVLAERALVLRAGRMVDDIRVDLSRPRDEEERASPRGIAISKTILGHLELEQHTPGAA</sequence>
<gene>
    <name evidence="6" type="ORF">DI556_17495</name>
</gene>
<comment type="similarity">
    <text evidence="1">Belongs to the ABC transporter superfamily.</text>
</comment>
<dbReference type="InterPro" id="IPR003439">
    <property type="entry name" value="ABC_transporter-like_ATP-bd"/>
</dbReference>
<evidence type="ECO:0000259" key="5">
    <source>
        <dbReference type="PROSITE" id="PS50893"/>
    </source>
</evidence>
<dbReference type="SUPFAM" id="SSF52540">
    <property type="entry name" value="P-loop containing nucleoside triphosphate hydrolases"/>
    <property type="match status" value="1"/>
</dbReference>
<dbReference type="Gene3D" id="3.40.50.300">
    <property type="entry name" value="P-loop containing nucleotide triphosphate hydrolases"/>
    <property type="match status" value="1"/>
</dbReference>
<proteinExistence type="inferred from homology"/>
<dbReference type="PROSITE" id="PS50893">
    <property type="entry name" value="ABC_TRANSPORTER_2"/>
    <property type="match status" value="1"/>
</dbReference>
<dbReference type="InterPro" id="IPR017871">
    <property type="entry name" value="ABC_transporter-like_CS"/>
</dbReference>
<dbReference type="SMART" id="SM00382">
    <property type="entry name" value="AAA"/>
    <property type="match status" value="1"/>
</dbReference>
<keyword evidence="4 6" id="KW-0067">ATP-binding</keyword>
<keyword evidence="3" id="KW-0547">Nucleotide-binding</keyword>
<organism evidence="6 7">
    <name type="scientific">Rhodovulum sulfidophilum</name>
    <name type="common">Rhodobacter sulfidophilus</name>
    <dbReference type="NCBI Taxonomy" id="35806"/>
    <lineage>
        <taxon>Bacteria</taxon>
        <taxon>Pseudomonadati</taxon>
        <taxon>Pseudomonadota</taxon>
        <taxon>Alphaproteobacteria</taxon>
        <taxon>Rhodobacterales</taxon>
        <taxon>Paracoccaceae</taxon>
        <taxon>Rhodovulum</taxon>
    </lineage>
</organism>
<reference evidence="6 7" key="1">
    <citation type="submission" date="2017-08" db="EMBL/GenBank/DDBJ databases">
        <title>Infants hospitalized years apart are colonized by the same room-sourced microbial strains.</title>
        <authorList>
            <person name="Brooks B."/>
            <person name="Olm M.R."/>
            <person name="Firek B.A."/>
            <person name="Baker R."/>
            <person name="Thomas B.C."/>
            <person name="Morowitz M.J."/>
            <person name="Banfield J.F."/>
        </authorList>
    </citation>
    <scope>NUCLEOTIDE SEQUENCE [LARGE SCALE GENOMIC DNA]</scope>
    <source>
        <strain evidence="6">S2_005_002_R2_34</strain>
    </source>
</reference>
<evidence type="ECO:0000313" key="7">
    <source>
        <dbReference type="Proteomes" id="UP000249185"/>
    </source>
</evidence>
<dbReference type="InterPro" id="IPR003593">
    <property type="entry name" value="AAA+_ATPase"/>
</dbReference>
<comment type="caution">
    <text evidence="6">The sequence shown here is derived from an EMBL/GenBank/DDBJ whole genome shotgun (WGS) entry which is preliminary data.</text>
</comment>
<dbReference type="InterPro" id="IPR050166">
    <property type="entry name" value="ABC_transporter_ATP-bind"/>
</dbReference>
<feature type="domain" description="ABC transporter" evidence="5">
    <location>
        <begin position="5"/>
        <end position="234"/>
    </location>
</feature>
<dbReference type="GO" id="GO:0005524">
    <property type="term" value="F:ATP binding"/>
    <property type="evidence" value="ECO:0007669"/>
    <property type="project" value="UniProtKB-KW"/>
</dbReference>
<evidence type="ECO:0000256" key="3">
    <source>
        <dbReference type="ARBA" id="ARBA00022741"/>
    </source>
</evidence>
<dbReference type="GO" id="GO:0016887">
    <property type="term" value="F:ATP hydrolysis activity"/>
    <property type="evidence" value="ECO:0007669"/>
    <property type="project" value="InterPro"/>
</dbReference>
<dbReference type="CDD" id="cd03293">
    <property type="entry name" value="ABC_NrtD_SsuB_transporters"/>
    <property type="match status" value="1"/>
</dbReference>
<dbReference type="Proteomes" id="UP000249185">
    <property type="component" value="Unassembled WGS sequence"/>
</dbReference>
<dbReference type="InterPro" id="IPR027417">
    <property type="entry name" value="P-loop_NTPase"/>
</dbReference>
<dbReference type="Pfam" id="PF00005">
    <property type="entry name" value="ABC_tran"/>
    <property type="match status" value="1"/>
</dbReference>
<accession>A0A2W5N4H8</accession>
<dbReference type="PROSITE" id="PS00211">
    <property type="entry name" value="ABC_TRANSPORTER_1"/>
    <property type="match status" value="1"/>
</dbReference>
<dbReference type="AlphaFoldDB" id="A0A2W5N4H8"/>
<keyword evidence="2" id="KW-0813">Transport</keyword>
<evidence type="ECO:0000256" key="4">
    <source>
        <dbReference type="ARBA" id="ARBA00022840"/>
    </source>
</evidence>
<protein>
    <submittedName>
        <fullName evidence="6">Sulfonate ABC transporter ATP-binding protein</fullName>
    </submittedName>
</protein>
<evidence type="ECO:0000256" key="1">
    <source>
        <dbReference type="ARBA" id="ARBA00005417"/>
    </source>
</evidence>
<dbReference type="EMBL" id="QFPW01000017">
    <property type="protein sequence ID" value="PZQ47269.1"/>
    <property type="molecule type" value="Genomic_DNA"/>
</dbReference>
<dbReference type="PANTHER" id="PTHR42788">
    <property type="entry name" value="TAURINE IMPORT ATP-BINDING PROTEIN-RELATED"/>
    <property type="match status" value="1"/>
</dbReference>
<name>A0A2W5N4H8_RHOSU</name>
<evidence type="ECO:0000313" key="6">
    <source>
        <dbReference type="EMBL" id="PZQ47269.1"/>
    </source>
</evidence>
<dbReference type="PANTHER" id="PTHR42788:SF13">
    <property type="entry name" value="ALIPHATIC SULFONATES IMPORT ATP-BINDING PROTEIN SSUB"/>
    <property type="match status" value="1"/>
</dbReference>